<dbReference type="PANTHER" id="PTHR41394:SF5">
    <property type="entry name" value="SLC41A_MGTE INTEGRAL MEMBRANE DOMAIN-CONTAINING PROTEIN"/>
    <property type="match status" value="1"/>
</dbReference>
<dbReference type="PANTHER" id="PTHR41394">
    <property type="entry name" value="MAGNESIUM TRANSPORTER MGTE"/>
    <property type="match status" value="1"/>
</dbReference>
<keyword evidence="3 9" id="KW-0813">Transport</keyword>
<reference evidence="11" key="1">
    <citation type="submission" date="2022-12" db="EMBL/GenBank/DDBJ databases">
        <title>Marinomonas 15G1-11 sp. nov, isolated from marine algae.</title>
        <authorList>
            <person name="Butt M."/>
            <person name="Choi D.G."/>
            <person name="Kim J.M."/>
            <person name="Lee J.K."/>
            <person name="Baek J.H."/>
            <person name="Jeon C.O."/>
        </authorList>
    </citation>
    <scope>NUCLEOTIDE SEQUENCE</scope>
    <source>
        <strain evidence="11">15G1-11</strain>
    </source>
</reference>
<keyword evidence="8" id="KW-0129">CBS domain</keyword>
<dbReference type="InterPro" id="IPR046342">
    <property type="entry name" value="CBS_dom_sf"/>
</dbReference>
<evidence type="ECO:0000256" key="1">
    <source>
        <dbReference type="ARBA" id="ARBA00004141"/>
    </source>
</evidence>
<dbReference type="SUPFAM" id="SSF158791">
    <property type="entry name" value="MgtE N-terminal domain-like"/>
    <property type="match status" value="1"/>
</dbReference>
<dbReference type="InterPro" id="IPR000644">
    <property type="entry name" value="CBS_dom"/>
</dbReference>
<accession>A0ABT4JSE0</accession>
<evidence type="ECO:0000256" key="9">
    <source>
        <dbReference type="RuleBase" id="RU362011"/>
    </source>
</evidence>
<dbReference type="NCBIfam" id="TIGR00400">
    <property type="entry name" value="mgtE"/>
    <property type="match status" value="1"/>
</dbReference>
<evidence type="ECO:0000256" key="2">
    <source>
        <dbReference type="ARBA" id="ARBA00009749"/>
    </source>
</evidence>
<dbReference type="InterPro" id="IPR006668">
    <property type="entry name" value="Mg_transptr_MgtE_intracell_dom"/>
</dbReference>
<keyword evidence="5 9" id="KW-0460">Magnesium</keyword>
<comment type="similarity">
    <text evidence="2 9">Belongs to the SLC41A transporter family.</text>
</comment>
<feature type="transmembrane region" description="Helical" evidence="9">
    <location>
        <begin position="354"/>
        <end position="373"/>
    </location>
</feature>
<evidence type="ECO:0000256" key="3">
    <source>
        <dbReference type="ARBA" id="ARBA00022448"/>
    </source>
</evidence>
<feature type="transmembrane region" description="Helical" evidence="9">
    <location>
        <begin position="419"/>
        <end position="442"/>
    </location>
</feature>
<dbReference type="InterPro" id="IPR006669">
    <property type="entry name" value="MgtE_transporter"/>
</dbReference>
<evidence type="ECO:0000256" key="8">
    <source>
        <dbReference type="PROSITE-ProRule" id="PRU00703"/>
    </source>
</evidence>
<dbReference type="SMART" id="SM00924">
    <property type="entry name" value="MgtE_N"/>
    <property type="match status" value="1"/>
</dbReference>
<feature type="transmembrane region" description="Helical" evidence="9">
    <location>
        <begin position="281"/>
        <end position="300"/>
    </location>
</feature>
<dbReference type="InterPro" id="IPR006667">
    <property type="entry name" value="SLC41_membr_dom"/>
</dbReference>
<dbReference type="Proteomes" id="UP001149719">
    <property type="component" value="Unassembled WGS sequence"/>
</dbReference>
<keyword evidence="9" id="KW-0479">Metal-binding</keyword>
<evidence type="ECO:0000259" key="10">
    <source>
        <dbReference type="PROSITE" id="PS51371"/>
    </source>
</evidence>
<organism evidence="11 12">
    <name type="scientific">Marinomonas phaeophyticola</name>
    <dbReference type="NCBI Taxonomy" id="3004091"/>
    <lineage>
        <taxon>Bacteria</taxon>
        <taxon>Pseudomonadati</taxon>
        <taxon>Pseudomonadota</taxon>
        <taxon>Gammaproteobacteria</taxon>
        <taxon>Oceanospirillales</taxon>
        <taxon>Oceanospirillaceae</taxon>
        <taxon>Marinomonas</taxon>
    </lineage>
</organism>
<dbReference type="EMBL" id="JAPUBN010000011">
    <property type="protein sequence ID" value="MCZ2721170.1"/>
    <property type="molecule type" value="Genomic_DNA"/>
</dbReference>
<evidence type="ECO:0000313" key="12">
    <source>
        <dbReference type="Proteomes" id="UP001149719"/>
    </source>
</evidence>
<keyword evidence="9" id="KW-1003">Cell membrane</keyword>
<dbReference type="Gene3D" id="1.10.357.20">
    <property type="entry name" value="SLC41 divalent cation transporters, integral membrane domain"/>
    <property type="match status" value="1"/>
</dbReference>
<evidence type="ECO:0000256" key="7">
    <source>
        <dbReference type="ARBA" id="ARBA00023136"/>
    </source>
</evidence>
<keyword evidence="12" id="KW-1185">Reference proteome</keyword>
<feature type="transmembrane region" description="Helical" evidence="9">
    <location>
        <begin position="306"/>
        <end position="333"/>
    </location>
</feature>
<keyword evidence="7 9" id="KW-0472">Membrane</keyword>
<name>A0ABT4JSE0_9GAMM</name>
<gene>
    <name evidence="11" type="primary">mgtE</name>
    <name evidence="11" type="ORF">O1D97_05775</name>
</gene>
<dbReference type="Gene3D" id="1.20.50.50">
    <property type="match status" value="1"/>
</dbReference>
<keyword evidence="6 9" id="KW-1133">Transmembrane helix</keyword>
<comment type="subcellular location">
    <subcellularLocation>
        <location evidence="9">Cell membrane</location>
        <topology evidence="9">Multi-pass membrane protein</topology>
    </subcellularLocation>
    <subcellularLocation>
        <location evidence="1">Membrane</location>
        <topology evidence="1">Multi-pass membrane protein</topology>
    </subcellularLocation>
</comment>
<comment type="caution">
    <text evidence="11">The sequence shown here is derived from an EMBL/GenBank/DDBJ whole genome shotgun (WGS) entry which is preliminary data.</text>
</comment>
<feature type="transmembrane region" description="Helical" evidence="9">
    <location>
        <begin position="379"/>
        <end position="407"/>
    </location>
</feature>
<dbReference type="SUPFAM" id="SSF161093">
    <property type="entry name" value="MgtE membrane domain-like"/>
    <property type="match status" value="1"/>
</dbReference>
<dbReference type="Pfam" id="PF00571">
    <property type="entry name" value="CBS"/>
    <property type="match status" value="1"/>
</dbReference>
<protein>
    <recommendedName>
        <fullName evidence="9">Magnesium transporter MgtE</fullName>
    </recommendedName>
</protein>
<sequence length="443" mass="48863">MQNNVAELVDTLIVEDLSEKDINRALSDLEPEEVALALESLPLDQRMQVWETIKEEERLDIFVELRGEARALILRELGEDQIDLLFKDMEAEDLLEIDDTLPDRLVDIALKRMNKKQQEYYQQANTYDDDEVGHWIDHDILIASQSIRVSEALRLLKKEISEYSDVIYLVNRTGRWVGCVKFHSLIAAQPHINISELMVEDYPFLTASTDVVKSADAVERSGHIALPVLDDNQTLLGRFDIGSAMEILRETSEGQLMSTAGLNEESDLFAPVKRSARTRGLWLGINLLTAFMASAFIGIFEATLQQVVALAVLMPVVASMGGIAGSQTLTLIVRGLALGQITRSNLFSLLDKELRVGGLNGMVWAVVIGIISAWWFDSFALGCVIGLAIIVNIIMAALSGVLIPVLLDKLKIDPALSGSVILTTVTDIVGFVAFLGLGTLFLI</sequence>
<comment type="subunit">
    <text evidence="9">Homodimer.</text>
</comment>
<comment type="function">
    <text evidence="9">Acts as a magnesium transporter.</text>
</comment>
<dbReference type="RefSeq" id="WP_269123712.1">
    <property type="nucleotide sequence ID" value="NZ_JAPUBN010000011.1"/>
</dbReference>
<feature type="domain" description="CBS" evidence="10">
    <location>
        <begin position="198"/>
        <end position="256"/>
    </location>
</feature>
<dbReference type="PROSITE" id="PS51371">
    <property type="entry name" value="CBS"/>
    <property type="match status" value="1"/>
</dbReference>
<evidence type="ECO:0000256" key="6">
    <source>
        <dbReference type="ARBA" id="ARBA00022989"/>
    </source>
</evidence>
<proteinExistence type="inferred from homology"/>
<dbReference type="InterPro" id="IPR036739">
    <property type="entry name" value="SLC41_membr_dom_sf"/>
</dbReference>
<evidence type="ECO:0000256" key="4">
    <source>
        <dbReference type="ARBA" id="ARBA00022692"/>
    </source>
</evidence>
<dbReference type="SUPFAM" id="SSF54631">
    <property type="entry name" value="CBS-domain pair"/>
    <property type="match status" value="1"/>
</dbReference>
<keyword evidence="4 9" id="KW-0812">Transmembrane</keyword>
<evidence type="ECO:0000313" key="11">
    <source>
        <dbReference type="EMBL" id="MCZ2721170.1"/>
    </source>
</evidence>
<evidence type="ECO:0000256" key="5">
    <source>
        <dbReference type="ARBA" id="ARBA00022842"/>
    </source>
</evidence>
<dbReference type="Pfam" id="PF01769">
    <property type="entry name" value="MgtE"/>
    <property type="match status" value="1"/>
</dbReference>
<dbReference type="Pfam" id="PF03448">
    <property type="entry name" value="MgtE_N"/>
    <property type="match status" value="1"/>
</dbReference>
<dbReference type="Gene3D" id="3.10.580.10">
    <property type="entry name" value="CBS-domain"/>
    <property type="match status" value="1"/>
</dbReference>